<evidence type="ECO:0000256" key="5">
    <source>
        <dbReference type="HAMAP-Rule" id="MF_00081"/>
    </source>
</evidence>
<name>A0ABQ5UR16_9HYPH</name>
<keyword evidence="8" id="KW-1185">Reference proteome</keyword>
<feature type="domain" description="Heat-inducible transcription repressor HrcA C-terminal" evidence="6">
    <location>
        <begin position="171"/>
        <end position="395"/>
    </location>
</feature>
<dbReference type="Proteomes" id="UP001161405">
    <property type="component" value="Unassembled WGS sequence"/>
</dbReference>
<comment type="function">
    <text evidence="5">Negative regulator of class I heat shock genes (grpE-dnaK-dnaJ and groELS operons). Prevents heat-shock induction of these operons.</text>
</comment>
<dbReference type="HAMAP" id="MF_00081">
    <property type="entry name" value="HrcA"/>
    <property type="match status" value="1"/>
</dbReference>
<reference evidence="7" key="2">
    <citation type="submission" date="2023-01" db="EMBL/GenBank/DDBJ databases">
        <title>Draft genome sequence of Maritalea porphyrae strain NBRC 107169.</title>
        <authorList>
            <person name="Sun Q."/>
            <person name="Mori K."/>
        </authorList>
    </citation>
    <scope>NUCLEOTIDE SEQUENCE</scope>
    <source>
        <strain evidence="7">NBRC 107169</strain>
    </source>
</reference>
<evidence type="ECO:0000259" key="6">
    <source>
        <dbReference type="Pfam" id="PF01628"/>
    </source>
</evidence>
<evidence type="ECO:0000256" key="1">
    <source>
        <dbReference type="ARBA" id="ARBA00022491"/>
    </source>
</evidence>
<keyword evidence="1 5" id="KW-0678">Repressor</keyword>
<dbReference type="Gene3D" id="3.30.450.40">
    <property type="match status" value="1"/>
</dbReference>
<dbReference type="InterPro" id="IPR023120">
    <property type="entry name" value="WHTH_transcript_rep_HrcA_IDD"/>
</dbReference>
<dbReference type="Gene3D" id="1.10.10.10">
    <property type="entry name" value="Winged helix-like DNA-binding domain superfamily/Winged helix DNA-binding domain"/>
    <property type="match status" value="1"/>
</dbReference>
<dbReference type="NCBIfam" id="TIGR00331">
    <property type="entry name" value="hrcA"/>
    <property type="match status" value="1"/>
</dbReference>
<gene>
    <name evidence="5 7" type="primary">hrcA</name>
    <name evidence="7" type="ORF">GCM10007879_11380</name>
</gene>
<proteinExistence type="inferred from homology"/>
<accession>A0ABQ5UR16</accession>
<dbReference type="PANTHER" id="PTHR34824:SF1">
    <property type="entry name" value="HEAT-INDUCIBLE TRANSCRIPTION REPRESSOR HRCA"/>
    <property type="match status" value="1"/>
</dbReference>
<dbReference type="Gene3D" id="3.30.390.60">
    <property type="entry name" value="Heat-inducible transcription repressor hrca homolog, domain 3"/>
    <property type="match status" value="1"/>
</dbReference>
<keyword evidence="2 5" id="KW-0805">Transcription regulation</keyword>
<evidence type="ECO:0000313" key="7">
    <source>
        <dbReference type="EMBL" id="GLQ16889.1"/>
    </source>
</evidence>
<dbReference type="SUPFAM" id="SSF46785">
    <property type="entry name" value="Winged helix' DNA-binding domain"/>
    <property type="match status" value="1"/>
</dbReference>
<dbReference type="InterPro" id="IPR002571">
    <property type="entry name" value="HrcA"/>
</dbReference>
<sequence>MTDVGFAWLNFGPTSRAKHANCPILLKVQVLYAWRSRILRLNKSISTRFGEAILSTPSVNQDFLSVLNERSQGIFKRLVERFLETGEPVGSRQLSRALEVNLSAASVRNVMADLEDLGLIAAPHTSAGRAPTQAGLRFFVDAMLEVGSIGKEERLNIERHIDDSAHNEKIEDVLAQASQVLSGLSHGAGLVLAPKADIVLKHIEFVRLDAQLAMAVLVGEDGHVENRVFSIPPGLTASELTQASNFLSHHVVGRTLRELRTTLKEQQIAHKAELDALTKQLVDEGLATLAEPRGDETPTLIVRGRANLIADTMANEELDRVRQLFDELESKKSIIDLLADTQDADGVRIFIGSENKLFSLSGSSVILSPYRDHNANVVGIVGVIGPTRLNYARIVPAVDYTAHVVSKLINKRSV</sequence>
<protein>
    <recommendedName>
        <fullName evidence="5">Heat-inducible transcription repressor HrcA</fullName>
    </recommendedName>
</protein>
<evidence type="ECO:0000256" key="3">
    <source>
        <dbReference type="ARBA" id="ARBA00023016"/>
    </source>
</evidence>
<dbReference type="InterPro" id="IPR021153">
    <property type="entry name" value="HrcA_C"/>
</dbReference>
<comment type="similarity">
    <text evidence="5">Belongs to the HrcA family.</text>
</comment>
<dbReference type="EMBL" id="BSNI01000002">
    <property type="protein sequence ID" value="GLQ16889.1"/>
    <property type="molecule type" value="Genomic_DNA"/>
</dbReference>
<evidence type="ECO:0000256" key="4">
    <source>
        <dbReference type="ARBA" id="ARBA00023163"/>
    </source>
</evidence>
<evidence type="ECO:0000256" key="2">
    <source>
        <dbReference type="ARBA" id="ARBA00023015"/>
    </source>
</evidence>
<dbReference type="SUPFAM" id="SSF55781">
    <property type="entry name" value="GAF domain-like"/>
    <property type="match status" value="1"/>
</dbReference>
<evidence type="ECO:0000313" key="8">
    <source>
        <dbReference type="Proteomes" id="UP001161405"/>
    </source>
</evidence>
<keyword evidence="3 5" id="KW-0346">Stress response</keyword>
<dbReference type="PANTHER" id="PTHR34824">
    <property type="entry name" value="HEAT-INDUCIBLE TRANSCRIPTION REPRESSOR HRCA"/>
    <property type="match status" value="1"/>
</dbReference>
<keyword evidence="4 5" id="KW-0804">Transcription</keyword>
<dbReference type="Pfam" id="PF01628">
    <property type="entry name" value="HrcA"/>
    <property type="match status" value="1"/>
</dbReference>
<dbReference type="InterPro" id="IPR036390">
    <property type="entry name" value="WH_DNA-bd_sf"/>
</dbReference>
<reference evidence="7" key="1">
    <citation type="journal article" date="2014" name="Int. J. Syst. Evol. Microbiol.">
        <title>Complete genome of a new Firmicutes species belonging to the dominant human colonic microbiota ('Ruminococcus bicirculans') reveals two chromosomes and a selective capacity to utilize plant glucans.</title>
        <authorList>
            <consortium name="NISC Comparative Sequencing Program"/>
            <person name="Wegmann U."/>
            <person name="Louis P."/>
            <person name="Goesmann A."/>
            <person name="Henrissat B."/>
            <person name="Duncan S.H."/>
            <person name="Flint H.J."/>
        </authorList>
    </citation>
    <scope>NUCLEOTIDE SEQUENCE</scope>
    <source>
        <strain evidence="7">NBRC 107169</strain>
    </source>
</reference>
<dbReference type="InterPro" id="IPR029016">
    <property type="entry name" value="GAF-like_dom_sf"/>
</dbReference>
<comment type="caution">
    <text evidence="7">The sequence shown here is derived from an EMBL/GenBank/DDBJ whole genome shotgun (WGS) entry which is preliminary data.</text>
</comment>
<dbReference type="InterPro" id="IPR036388">
    <property type="entry name" value="WH-like_DNA-bd_sf"/>
</dbReference>
<organism evidence="7 8">
    <name type="scientific">Maritalea porphyrae</name>
    <dbReference type="NCBI Taxonomy" id="880732"/>
    <lineage>
        <taxon>Bacteria</taxon>
        <taxon>Pseudomonadati</taxon>
        <taxon>Pseudomonadota</taxon>
        <taxon>Alphaproteobacteria</taxon>
        <taxon>Hyphomicrobiales</taxon>
        <taxon>Devosiaceae</taxon>
        <taxon>Maritalea</taxon>
    </lineage>
</organism>